<accession>A0A328TKV9</accession>
<dbReference type="InterPro" id="IPR004291">
    <property type="entry name" value="Transposase_IS66_central"/>
</dbReference>
<protein>
    <submittedName>
        <fullName evidence="2">Transposase IS66 family protein</fullName>
    </submittedName>
</protein>
<keyword evidence="3" id="KW-1185">Reference proteome</keyword>
<dbReference type="Pfam" id="PF03050">
    <property type="entry name" value="DDE_Tnp_IS66"/>
    <property type="match status" value="1"/>
</dbReference>
<dbReference type="AlphaFoldDB" id="A0A328TKV9"/>
<feature type="domain" description="Transposase IS66 central" evidence="1">
    <location>
        <begin position="17"/>
        <end position="63"/>
    </location>
</feature>
<evidence type="ECO:0000313" key="2">
    <source>
        <dbReference type="EMBL" id="RAP70740.1"/>
    </source>
</evidence>
<reference evidence="2" key="1">
    <citation type="submission" date="2018-04" db="EMBL/GenBank/DDBJ databases">
        <title>Genomes of the Obligate Erwinia dacicola and Facultative Enterobacter sp. OLF Endosymbionts of the Olive Fruit fly, Bactrocera oleae.</title>
        <authorList>
            <person name="Estes A.M."/>
            <person name="Hearn D.J."/>
            <person name="Agarwal S."/>
            <person name="Pierson E.A."/>
            <person name="Dunning-Hotopp J.C."/>
        </authorList>
    </citation>
    <scope>NUCLEOTIDE SEQUENCE [LARGE SCALE GENOMIC DNA]</scope>
    <source>
        <strain evidence="2">Oroville</strain>
    </source>
</reference>
<name>A0A328TKV9_9GAMM</name>
<organism evidence="2 3">
    <name type="scientific">Candidatus Erwinia dacicola</name>
    <dbReference type="NCBI Taxonomy" id="252393"/>
    <lineage>
        <taxon>Bacteria</taxon>
        <taxon>Pseudomonadati</taxon>
        <taxon>Pseudomonadota</taxon>
        <taxon>Gammaproteobacteria</taxon>
        <taxon>Enterobacterales</taxon>
        <taxon>Erwiniaceae</taxon>
        <taxon>Erwinia</taxon>
    </lineage>
</organism>
<proteinExistence type="predicted"/>
<comment type="caution">
    <text evidence="2">The sequence shown here is derived from an EMBL/GenBank/DDBJ whole genome shotgun (WGS) entry which is preliminary data.</text>
</comment>
<dbReference type="EMBL" id="LJAM02000272">
    <property type="protein sequence ID" value="RAP70740.1"/>
    <property type="molecule type" value="Genomic_DNA"/>
</dbReference>
<gene>
    <name evidence="2" type="ORF">ACZ87_02452</name>
</gene>
<sequence length="64" mass="7309">MWFAYSPDRKGVHPQQHYEDGRITGAACMAHTRRKIHDVHACTLTDITTEALRRIGELYAIEAV</sequence>
<dbReference type="Proteomes" id="UP000244334">
    <property type="component" value="Unassembled WGS sequence"/>
</dbReference>
<evidence type="ECO:0000259" key="1">
    <source>
        <dbReference type="Pfam" id="PF03050"/>
    </source>
</evidence>
<evidence type="ECO:0000313" key="3">
    <source>
        <dbReference type="Proteomes" id="UP000244334"/>
    </source>
</evidence>